<dbReference type="GO" id="GO:0016829">
    <property type="term" value="F:lyase activity"/>
    <property type="evidence" value="ECO:0007669"/>
    <property type="project" value="InterPro"/>
</dbReference>
<gene>
    <name evidence="4" type="ORF">DW918_00035</name>
</gene>
<dbReference type="SUPFAM" id="SSF103378">
    <property type="entry name" value="2-methylcitrate dehydratase PrpD"/>
    <property type="match status" value="1"/>
</dbReference>
<evidence type="ECO:0000259" key="3">
    <source>
        <dbReference type="Pfam" id="PF19305"/>
    </source>
</evidence>
<dbReference type="InterPro" id="IPR045336">
    <property type="entry name" value="MmgE_PrpD_N"/>
</dbReference>
<evidence type="ECO:0000313" key="5">
    <source>
        <dbReference type="Proteomes" id="UP000285740"/>
    </source>
</evidence>
<comment type="caution">
    <text evidence="4">The sequence shown here is derived from an EMBL/GenBank/DDBJ whole genome shotgun (WGS) entry which is preliminary data.</text>
</comment>
<dbReference type="Pfam" id="PF03972">
    <property type="entry name" value="MmgE_PrpD_N"/>
    <property type="match status" value="1"/>
</dbReference>
<dbReference type="InterPro" id="IPR005656">
    <property type="entry name" value="MmgE_PrpD"/>
</dbReference>
<dbReference type="AlphaFoldDB" id="A0A413TAW7"/>
<name>A0A413TAW7_9FIRM</name>
<comment type="similarity">
    <text evidence="1">Belongs to the PrpD family.</text>
</comment>
<proteinExistence type="inferred from homology"/>
<organism evidence="4 5">
    <name type="scientific">Eubacterium ventriosum</name>
    <dbReference type="NCBI Taxonomy" id="39496"/>
    <lineage>
        <taxon>Bacteria</taxon>
        <taxon>Bacillati</taxon>
        <taxon>Bacillota</taxon>
        <taxon>Clostridia</taxon>
        <taxon>Eubacteriales</taxon>
        <taxon>Eubacteriaceae</taxon>
        <taxon>Eubacterium</taxon>
    </lineage>
</organism>
<evidence type="ECO:0000256" key="1">
    <source>
        <dbReference type="ARBA" id="ARBA00006174"/>
    </source>
</evidence>
<accession>A0A413TAW7</accession>
<dbReference type="InterPro" id="IPR042188">
    <property type="entry name" value="MmgE/PrpD_sf_2"/>
</dbReference>
<protein>
    <submittedName>
        <fullName evidence="4">MmgE/PrpD family protein</fullName>
    </submittedName>
</protein>
<dbReference type="EMBL" id="QSFV01000001">
    <property type="protein sequence ID" value="RHA81979.1"/>
    <property type="molecule type" value="Genomic_DNA"/>
</dbReference>
<feature type="domain" description="MmgE/PrpD N-terminal" evidence="2">
    <location>
        <begin position="17"/>
        <end position="236"/>
    </location>
</feature>
<dbReference type="PANTHER" id="PTHR16943:SF8">
    <property type="entry name" value="2-METHYLCITRATE DEHYDRATASE"/>
    <property type="match status" value="1"/>
</dbReference>
<sequence>MKNSVSYDKLINFIDSDFHSFSEDVKNQAKKMFLDLAGVICAGTKNNTSQTMANYVLNNYPTGEYTILGTGKKTNLIGAALANGMASNALDLDDGYSLLRGHPGAGFFGALISAAENQNCTYGEFLATIVVAYEVSIRQGYAIRDFYGWDHSSGSYGTFATAAAVSKILKLSKEQKEMALAIADFIMPVTPAKRSCYVPSMNKDGIYWGQHAGVQAVMMAKSGISGKNPVILDEKYKEYIDSLGEKFYFFDLYIKFYSCCRWAHSPIKAVKSLMEENSIKLSEVESVDIYSFGNAGTLYQATPQNEDEAQYNILYPIVAQMIFGECGPLESSTEKMLDSRVKENIGKVKFHHDEEYDKVFPAKRLSRAEITLKSGEKFKSRAYEPDGDCNEKVSISDIEKKVLKINGCYSKEDTIQNMIDTILNTSYDEPFSGVLKSIQKCALENNIPNVKHI</sequence>
<reference evidence="4 5" key="1">
    <citation type="submission" date="2018-08" db="EMBL/GenBank/DDBJ databases">
        <title>A genome reference for cultivated species of the human gut microbiota.</title>
        <authorList>
            <person name="Zou Y."/>
            <person name="Xue W."/>
            <person name="Luo G."/>
        </authorList>
    </citation>
    <scope>NUCLEOTIDE SEQUENCE [LARGE SCALE GENOMIC DNA]</scope>
    <source>
        <strain evidence="4 5">AM42-30</strain>
    </source>
</reference>
<dbReference type="PANTHER" id="PTHR16943">
    <property type="entry name" value="2-METHYLCITRATE DEHYDRATASE-RELATED"/>
    <property type="match status" value="1"/>
</dbReference>
<dbReference type="Gene3D" id="3.30.1330.120">
    <property type="entry name" value="2-methylcitrate dehydratase PrpD"/>
    <property type="match status" value="1"/>
</dbReference>
<feature type="domain" description="MmgE/PrpD C-terminal" evidence="3">
    <location>
        <begin position="257"/>
        <end position="416"/>
    </location>
</feature>
<dbReference type="Proteomes" id="UP000285740">
    <property type="component" value="Unassembled WGS sequence"/>
</dbReference>
<evidence type="ECO:0000259" key="2">
    <source>
        <dbReference type="Pfam" id="PF03972"/>
    </source>
</evidence>
<dbReference type="Gene3D" id="1.10.4100.10">
    <property type="entry name" value="2-methylcitrate dehydratase PrpD"/>
    <property type="match status" value="1"/>
</dbReference>
<dbReference type="InterPro" id="IPR045337">
    <property type="entry name" value="MmgE_PrpD_C"/>
</dbReference>
<evidence type="ECO:0000313" key="4">
    <source>
        <dbReference type="EMBL" id="RHA81979.1"/>
    </source>
</evidence>
<dbReference type="RefSeq" id="WP_118029910.1">
    <property type="nucleotide sequence ID" value="NZ_QSFV01000001.1"/>
</dbReference>
<dbReference type="InterPro" id="IPR036148">
    <property type="entry name" value="MmgE/PrpD_sf"/>
</dbReference>
<dbReference type="InterPro" id="IPR042183">
    <property type="entry name" value="MmgE/PrpD_sf_1"/>
</dbReference>
<dbReference type="Pfam" id="PF19305">
    <property type="entry name" value="MmgE_PrpD_C"/>
    <property type="match status" value="1"/>
</dbReference>